<feature type="domain" description="Glycosyl transferase family 1" evidence="1">
    <location>
        <begin position="209"/>
        <end position="357"/>
    </location>
</feature>
<proteinExistence type="predicted"/>
<feature type="domain" description="Glycosyltransferase subfamily 4-like N-terminal" evidence="2">
    <location>
        <begin position="108"/>
        <end position="198"/>
    </location>
</feature>
<dbReference type="EMBL" id="JALPQF010000002">
    <property type="protein sequence ID" value="MCK8479557.1"/>
    <property type="molecule type" value="Genomic_DNA"/>
</dbReference>
<dbReference type="SUPFAM" id="SSF53756">
    <property type="entry name" value="UDP-Glycosyltransferase/glycogen phosphorylase"/>
    <property type="match status" value="1"/>
</dbReference>
<dbReference type="Proteomes" id="UP001203687">
    <property type="component" value="Unassembled WGS sequence"/>
</dbReference>
<dbReference type="RefSeq" id="WP_248411853.1">
    <property type="nucleotide sequence ID" value="NZ_JALPQF010000002.1"/>
</dbReference>
<reference evidence="3" key="1">
    <citation type="submission" date="2022-04" db="EMBL/GenBank/DDBJ databases">
        <authorList>
            <person name="Ren T."/>
        </authorList>
    </citation>
    <scope>NUCLEOTIDE SEQUENCE</scope>
    <source>
        <strain evidence="3">F63249</strain>
    </source>
</reference>
<accession>A0ABT0H6V1</accession>
<dbReference type="CDD" id="cd03801">
    <property type="entry name" value="GT4_PimA-like"/>
    <property type="match status" value="1"/>
</dbReference>
<dbReference type="Pfam" id="PF00534">
    <property type="entry name" value="Glycos_transf_1"/>
    <property type="match status" value="1"/>
</dbReference>
<dbReference type="InterPro" id="IPR001296">
    <property type="entry name" value="Glyco_trans_1"/>
</dbReference>
<protein>
    <submittedName>
        <fullName evidence="3">Glycosyltransferase family 4 protein</fullName>
    </submittedName>
</protein>
<dbReference type="Pfam" id="PF13439">
    <property type="entry name" value="Glyco_transf_4"/>
    <property type="match status" value="1"/>
</dbReference>
<evidence type="ECO:0000259" key="1">
    <source>
        <dbReference type="Pfam" id="PF00534"/>
    </source>
</evidence>
<evidence type="ECO:0000313" key="4">
    <source>
        <dbReference type="Proteomes" id="UP001203687"/>
    </source>
</evidence>
<evidence type="ECO:0000313" key="3">
    <source>
        <dbReference type="EMBL" id="MCK8479557.1"/>
    </source>
</evidence>
<dbReference type="InterPro" id="IPR028098">
    <property type="entry name" value="Glyco_trans_4-like_N"/>
</dbReference>
<dbReference type="PANTHER" id="PTHR12526:SF630">
    <property type="entry name" value="GLYCOSYLTRANSFERASE"/>
    <property type="match status" value="1"/>
</dbReference>
<keyword evidence="4" id="KW-1185">Reference proteome</keyword>
<evidence type="ECO:0000259" key="2">
    <source>
        <dbReference type="Pfam" id="PF13439"/>
    </source>
</evidence>
<sequence>MNNKLKIAIYSGEIPSTTFIERLIQGLSHKNCEILLFGRVKKKPSYRSNILIKGYKSGRIQKGIYLVYYSVLLTLFRSKDKQKLDAILKTNNRTGMYDKVKCYPVLWHQPDIFHVQWAKGIHEWDWVKAFGMKLIVSLRGAHINYSPIADVQLAEVYRTHFPNVDAFHAVSEAIAKEAQKYGAQKDKIKVIYSGLDLDVFNTTEMELSLQNDDTFNVISVGRPHWKKGYGYALDAFKLLKDQNFKFTYTIVGGLNLELEYQLVELGLENDVISINHVPFHKVQQLIKSSDLLLLPSTEEGVANVVLEAMAAQKLVLTTNCGGMEEAVIDGENGFVVPIRNVQQMAKKIQEISQMSETQIKNLTDNALATIKKQHTENLMVEGMFDLYQYK</sequence>
<gene>
    <name evidence="3" type="ORF">MUY34_02930</name>
</gene>
<organism evidence="3 4">
    <name type="scientific">Psychroserpens algicola</name>
    <dbReference type="NCBI Taxonomy" id="1719034"/>
    <lineage>
        <taxon>Bacteria</taxon>
        <taxon>Pseudomonadati</taxon>
        <taxon>Bacteroidota</taxon>
        <taxon>Flavobacteriia</taxon>
        <taxon>Flavobacteriales</taxon>
        <taxon>Flavobacteriaceae</taxon>
        <taxon>Psychroserpens</taxon>
    </lineage>
</organism>
<dbReference type="PANTHER" id="PTHR12526">
    <property type="entry name" value="GLYCOSYLTRANSFERASE"/>
    <property type="match status" value="1"/>
</dbReference>
<dbReference type="Gene3D" id="3.40.50.2000">
    <property type="entry name" value="Glycogen Phosphorylase B"/>
    <property type="match status" value="2"/>
</dbReference>
<comment type="caution">
    <text evidence="3">The sequence shown here is derived from an EMBL/GenBank/DDBJ whole genome shotgun (WGS) entry which is preliminary data.</text>
</comment>
<name>A0ABT0H6V1_9FLAO</name>